<protein>
    <recommendedName>
        <fullName evidence="3">MCM AAA-lid domain-containing protein</fullName>
    </recommendedName>
</protein>
<reference evidence="1" key="1">
    <citation type="submission" date="2021-03" db="EMBL/GenBank/DDBJ databases">
        <authorList>
            <person name="Tran Van P."/>
        </authorList>
    </citation>
    <scope>NUCLEOTIDE SEQUENCE</scope>
</reference>
<evidence type="ECO:0000313" key="2">
    <source>
        <dbReference type="Proteomes" id="UP001153148"/>
    </source>
</evidence>
<evidence type="ECO:0008006" key="3">
    <source>
        <dbReference type="Google" id="ProtNLM"/>
    </source>
</evidence>
<sequence length="217" mass="24303">MPSVSTLRLRPHCFESTIEQGVFGIPFLCDLGLSSNQVTHHILQSAVEGYKRKRALPDSEMKQVHIPSLQYLAMVSEWPVKLTHQASQLIRSYFVASRRLRPDCLPVGAINTITSLSEAHARLAMHSTVSYDDVLAILYLYEESMAAMFGPCYIAPPLTTAHYDDKPLYVKLLLIAALFVFLLNSDVRRIGLWQHSSGNTSLRLTSVLWNTVCGTLL</sequence>
<keyword evidence="2" id="KW-1185">Reference proteome</keyword>
<organism evidence="1 2">
    <name type="scientific">Timema podura</name>
    <name type="common">Walking stick</name>
    <dbReference type="NCBI Taxonomy" id="61482"/>
    <lineage>
        <taxon>Eukaryota</taxon>
        <taxon>Metazoa</taxon>
        <taxon>Ecdysozoa</taxon>
        <taxon>Arthropoda</taxon>
        <taxon>Hexapoda</taxon>
        <taxon>Insecta</taxon>
        <taxon>Pterygota</taxon>
        <taxon>Neoptera</taxon>
        <taxon>Polyneoptera</taxon>
        <taxon>Phasmatodea</taxon>
        <taxon>Timematodea</taxon>
        <taxon>Timematoidea</taxon>
        <taxon>Timematidae</taxon>
        <taxon>Timema</taxon>
    </lineage>
</organism>
<dbReference type="Proteomes" id="UP001153148">
    <property type="component" value="Unassembled WGS sequence"/>
</dbReference>
<dbReference type="InterPro" id="IPR027417">
    <property type="entry name" value="P-loop_NTPase"/>
</dbReference>
<accession>A0ABN7NSE4</accession>
<name>A0ABN7NSE4_TIMPD</name>
<dbReference type="EMBL" id="CAJPIN010007164">
    <property type="protein sequence ID" value="CAG2058371.1"/>
    <property type="molecule type" value="Genomic_DNA"/>
</dbReference>
<gene>
    <name evidence="1" type="ORF">TPAB3V08_LOCUS5342</name>
</gene>
<dbReference type="Gene3D" id="3.40.50.300">
    <property type="entry name" value="P-loop containing nucleotide triphosphate hydrolases"/>
    <property type="match status" value="1"/>
</dbReference>
<evidence type="ECO:0000313" key="1">
    <source>
        <dbReference type="EMBL" id="CAG2058371.1"/>
    </source>
</evidence>
<comment type="caution">
    <text evidence="1">The sequence shown here is derived from an EMBL/GenBank/DDBJ whole genome shotgun (WGS) entry which is preliminary data.</text>
</comment>
<proteinExistence type="predicted"/>